<dbReference type="RefSeq" id="WP_106562340.1">
    <property type="nucleotide sequence ID" value="NZ_PYAU01000001.1"/>
</dbReference>
<dbReference type="Gene3D" id="3.40.50.620">
    <property type="entry name" value="HUPs"/>
    <property type="match status" value="2"/>
</dbReference>
<dbReference type="CDD" id="cd00293">
    <property type="entry name" value="USP-like"/>
    <property type="match status" value="1"/>
</dbReference>
<dbReference type="PRINTS" id="PR01438">
    <property type="entry name" value="UNVRSLSTRESS"/>
</dbReference>
<reference evidence="5 7" key="2">
    <citation type="submission" date="2018-12" db="EMBL/GenBank/DDBJ databases">
        <authorList>
            <person name="hu s."/>
            <person name="Xu Y."/>
            <person name="Xu B."/>
            <person name="Li F."/>
        </authorList>
    </citation>
    <scope>NUCLEOTIDE SEQUENCE [LARGE SCALE GENOMIC DNA]</scope>
    <source>
        <strain evidence="5 7">KSW2-17</strain>
    </source>
</reference>
<comment type="caution">
    <text evidence="4">The sequence shown here is derived from an EMBL/GenBank/DDBJ whole genome shotgun (WGS) entry which is preliminary data.</text>
</comment>
<name>A0A2P8GT68_9MICO</name>
<dbReference type="InterPro" id="IPR014729">
    <property type="entry name" value="Rossmann-like_a/b/a_fold"/>
</dbReference>
<dbReference type="OrthoDB" id="9772177at2"/>
<dbReference type="InterPro" id="IPR006016">
    <property type="entry name" value="UspA"/>
</dbReference>
<evidence type="ECO:0000313" key="6">
    <source>
        <dbReference type="Proteomes" id="UP000241203"/>
    </source>
</evidence>
<keyword evidence="7" id="KW-1185">Reference proteome</keyword>
<dbReference type="Proteomes" id="UP000268291">
    <property type="component" value="Unassembled WGS sequence"/>
</dbReference>
<reference evidence="4 6" key="1">
    <citation type="submission" date="2018-03" db="EMBL/GenBank/DDBJ databases">
        <title>Genomic Encyclopedia of Archaeal and Bacterial Type Strains, Phase II (KMG-II): from individual species to whole genera.</title>
        <authorList>
            <person name="Goeker M."/>
        </authorList>
    </citation>
    <scope>NUCLEOTIDE SEQUENCE [LARGE SCALE GENOMIC DNA]</scope>
    <source>
        <strain evidence="4 6">DSM 21548</strain>
    </source>
</reference>
<proteinExistence type="inferred from homology"/>
<dbReference type="InterPro" id="IPR006015">
    <property type="entry name" value="Universal_stress_UspA"/>
</dbReference>
<dbReference type="Pfam" id="PF00582">
    <property type="entry name" value="Usp"/>
    <property type="match status" value="2"/>
</dbReference>
<dbReference type="PANTHER" id="PTHR46268">
    <property type="entry name" value="STRESS RESPONSE PROTEIN NHAX"/>
    <property type="match status" value="1"/>
</dbReference>
<dbReference type="AlphaFoldDB" id="A0A2P8GT68"/>
<evidence type="ECO:0000313" key="5">
    <source>
        <dbReference type="EMBL" id="RUQ81941.1"/>
    </source>
</evidence>
<protein>
    <submittedName>
        <fullName evidence="4">Nucleotide-binding universal stress UspA family protein</fullName>
    </submittedName>
    <submittedName>
        <fullName evidence="5">Universal stress protein</fullName>
    </submittedName>
</protein>
<organism evidence="4 6">
    <name type="scientific">Labedella gwakjiensis</name>
    <dbReference type="NCBI Taxonomy" id="390269"/>
    <lineage>
        <taxon>Bacteria</taxon>
        <taxon>Bacillati</taxon>
        <taxon>Actinomycetota</taxon>
        <taxon>Actinomycetes</taxon>
        <taxon>Micrococcales</taxon>
        <taxon>Microbacteriaceae</taxon>
        <taxon>Labedella</taxon>
    </lineage>
</organism>
<sequence>MTSTTSTHPTLLPAIEAGPRRTSERVVLAIDRSAASDAALLWTVDRAQRTPVEVDVVTVVKPDPVLGDVMIEEFMLNGEQLLHHAADVLRPAVAAESLRTLLAWGSPAREILAAAEGADLLVIGTANATRHPVFHHPSIAARLATVARCDLAIVPAGWHAHPDSGPVVAGVAGDDGDRVIIAIAACEAERLGARLVLVHSWESPSLTALLSSGLTIDVAVVEEKHQHMLDDAVSGIAEAFPELSVSGVLSDVPASRALRTAASDAALLVVGSHGWSALDRFFVGSTSHDLATSPVCPTLVIRSRSHRAVRSTTAIPDTGAIDGTKGPGLVEPHGSV</sequence>
<feature type="domain" description="UspA" evidence="3">
    <location>
        <begin position="24"/>
        <end position="155"/>
    </location>
</feature>
<evidence type="ECO:0000313" key="4">
    <source>
        <dbReference type="EMBL" id="PSL37160.1"/>
    </source>
</evidence>
<dbReference type="PANTHER" id="PTHR46268:SF6">
    <property type="entry name" value="UNIVERSAL STRESS PROTEIN UP12"/>
    <property type="match status" value="1"/>
</dbReference>
<dbReference type="EMBL" id="RZGY01000004">
    <property type="protein sequence ID" value="RUQ81941.1"/>
    <property type="molecule type" value="Genomic_DNA"/>
</dbReference>
<accession>A0A2P8GT68</accession>
<evidence type="ECO:0000313" key="7">
    <source>
        <dbReference type="Proteomes" id="UP000268291"/>
    </source>
</evidence>
<dbReference type="Proteomes" id="UP000241203">
    <property type="component" value="Unassembled WGS sequence"/>
</dbReference>
<evidence type="ECO:0000259" key="3">
    <source>
        <dbReference type="Pfam" id="PF00582"/>
    </source>
</evidence>
<evidence type="ECO:0000256" key="1">
    <source>
        <dbReference type="ARBA" id="ARBA00008791"/>
    </source>
</evidence>
<dbReference type="SUPFAM" id="SSF52402">
    <property type="entry name" value="Adenine nucleotide alpha hydrolases-like"/>
    <property type="match status" value="2"/>
</dbReference>
<dbReference type="EMBL" id="PYAU01000001">
    <property type="protein sequence ID" value="PSL37160.1"/>
    <property type="molecule type" value="Genomic_DNA"/>
</dbReference>
<gene>
    <name evidence="4" type="ORF">CLV49_0766</name>
    <name evidence="5" type="ORF">ELQ93_16765</name>
</gene>
<evidence type="ECO:0000256" key="2">
    <source>
        <dbReference type="SAM" id="MobiDB-lite"/>
    </source>
</evidence>
<feature type="domain" description="UspA" evidence="3">
    <location>
        <begin position="167"/>
        <end position="302"/>
    </location>
</feature>
<feature type="region of interest" description="Disordered" evidence="2">
    <location>
        <begin position="316"/>
        <end position="336"/>
    </location>
</feature>
<comment type="similarity">
    <text evidence="1">Belongs to the universal stress protein A family.</text>
</comment>